<dbReference type="Gene3D" id="1.10.260.40">
    <property type="entry name" value="lambda repressor-like DNA-binding domains"/>
    <property type="match status" value="1"/>
</dbReference>
<dbReference type="EMBL" id="QEOB01000040">
    <property type="protein sequence ID" value="PVX61353.1"/>
    <property type="molecule type" value="Genomic_DNA"/>
</dbReference>
<reference evidence="3 4" key="1">
    <citation type="submission" date="2018-05" db="EMBL/GenBank/DDBJ databases">
        <title>Genomic Encyclopedia of Type Strains, Phase IV (KMG-V): Genome sequencing to study the core and pangenomes of soil and plant-associated prokaryotes.</title>
        <authorList>
            <person name="Whitman W."/>
        </authorList>
    </citation>
    <scope>NUCLEOTIDE SEQUENCE [LARGE SCALE GENOMIC DNA]</scope>
    <source>
        <strain evidence="3 4">SCZa-39</strain>
    </source>
</reference>
<evidence type="ECO:0000256" key="1">
    <source>
        <dbReference type="ARBA" id="ARBA00023125"/>
    </source>
</evidence>
<name>A0ABX5K732_9BURK</name>
<dbReference type="RefSeq" id="WP_112177800.1">
    <property type="nucleotide sequence ID" value="NZ_QEOB01000040.1"/>
</dbReference>
<dbReference type="NCBIfam" id="TIGR02607">
    <property type="entry name" value="antidote_HigA"/>
    <property type="match status" value="1"/>
</dbReference>
<gene>
    <name evidence="3" type="ORF">C7402_1402</name>
</gene>
<dbReference type="PANTHER" id="PTHR36924">
    <property type="entry name" value="ANTITOXIN HIGA-1"/>
    <property type="match status" value="1"/>
</dbReference>
<dbReference type="Pfam" id="PF01381">
    <property type="entry name" value="HTH_3"/>
    <property type="match status" value="1"/>
</dbReference>
<evidence type="ECO:0000313" key="4">
    <source>
        <dbReference type="Proteomes" id="UP000245712"/>
    </source>
</evidence>
<accession>A0ABX5K732</accession>
<dbReference type="InterPro" id="IPR010982">
    <property type="entry name" value="Lambda_DNA-bd_dom_sf"/>
</dbReference>
<proteinExistence type="predicted"/>
<dbReference type="InterPro" id="IPR013430">
    <property type="entry name" value="Toxin_antidote_HigA"/>
</dbReference>
<keyword evidence="4" id="KW-1185">Reference proteome</keyword>
<organism evidence="3 4">
    <name type="scientific">Paraburkholderia unamae</name>
    <dbReference type="NCBI Taxonomy" id="219649"/>
    <lineage>
        <taxon>Bacteria</taxon>
        <taxon>Pseudomonadati</taxon>
        <taxon>Pseudomonadota</taxon>
        <taxon>Betaproteobacteria</taxon>
        <taxon>Burkholderiales</taxon>
        <taxon>Burkholderiaceae</taxon>
        <taxon>Paraburkholderia</taxon>
    </lineage>
</organism>
<evidence type="ECO:0000313" key="3">
    <source>
        <dbReference type="EMBL" id="PVX61353.1"/>
    </source>
</evidence>
<sequence>MRSATAPTDTTLATPHPGLFLRAHVLPAMNLSVSQAARDLRISRQTLHRILEGATAITPAMAVRLERLSGLPSMFWLCRQCEYDLCTARAALAEVLTQIPLRTLSPKLLKQLGVHDGR</sequence>
<dbReference type="Proteomes" id="UP000245712">
    <property type="component" value="Unassembled WGS sequence"/>
</dbReference>
<dbReference type="InterPro" id="IPR001387">
    <property type="entry name" value="Cro/C1-type_HTH"/>
</dbReference>
<evidence type="ECO:0000259" key="2">
    <source>
        <dbReference type="Pfam" id="PF01381"/>
    </source>
</evidence>
<dbReference type="SUPFAM" id="SSF47413">
    <property type="entry name" value="lambda repressor-like DNA-binding domains"/>
    <property type="match status" value="1"/>
</dbReference>
<dbReference type="CDD" id="cd00093">
    <property type="entry name" value="HTH_XRE"/>
    <property type="match status" value="1"/>
</dbReference>
<comment type="caution">
    <text evidence="3">The sequence shown here is derived from an EMBL/GenBank/DDBJ whole genome shotgun (WGS) entry which is preliminary data.</text>
</comment>
<feature type="domain" description="HTH cro/C1-type" evidence="2">
    <location>
        <begin position="28"/>
        <end position="68"/>
    </location>
</feature>
<dbReference type="PANTHER" id="PTHR36924:SF1">
    <property type="entry name" value="ANTITOXIN HIGA-1"/>
    <property type="match status" value="1"/>
</dbReference>
<keyword evidence="1" id="KW-0238">DNA-binding</keyword>
<protein>
    <submittedName>
        <fullName evidence="3">Addiction module HigA family antidote</fullName>
    </submittedName>
</protein>